<proteinExistence type="predicted"/>
<evidence type="ECO:0000313" key="4">
    <source>
        <dbReference type="Proteomes" id="UP000275408"/>
    </source>
</evidence>
<gene>
    <name evidence="3" type="ORF">pdam_00019873</name>
</gene>
<feature type="compositionally biased region" description="Low complexity" evidence="1">
    <location>
        <begin position="305"/>
        <end position="321"/>
    </location>
</feature>
<feature type="region of interest" description="Disordered" evidence="1">
    <location>
        <begin position="285"/>
        <end position="321"/>
    </location>
</feature>
<evidence type="ECO:0000256" key="1">
    <source>
        <dbReference type="SAM" id="MobiDB-lite"/>
    </source>
</evidence>
<feature type="domain" description="SAM" evidence="2">
    <location>
        <begin position="33"/>
        <end position="96"/>
    </location>
</feature>
<comment type="caution">
    <text evidence="3">The sequence shown here is derived from an EMBL/GenBank/DDBJ whole genome shotgun (WGS) entry which is preliminary data.</text>
</comment>
<organism evidence="3 4">
    <name type="scientific">Pocillopora damicornis</name>
    <name type="common">Cauliflower coral</name>
    <name type="synonym">Millepora damicornis</name>
    <dbReference type="NCBI Taxonomy" id="46731"/>
    <lineage>
        <taxon>Eukaryota</taxon>
        <taxon>Metazoa</taxon>
        <taxon>Cnidaria</taxon>
        <taxon>Anthozoa</taxon>
        <taxon>Hexacorallia</taxon>
        <taxon>Scleractinia</taxon>
        <taxon>Astrocoeniina</taxon>
        <taxon>Pocilloporidae</taxon>
        <taxon>Pocillopora</taxon>
    </lineage>
</organism>
<dbReference type="InterPro" id="IPR001660">
    <property type="entry name" value="SAM"/>
</dbReference>
<accession>A0A3M6UE40</accession>
<dbReference type="InterPro" id="IPR013761">
    <property type="entry name" value="SAM/pointed_sf"/>
</dbReference>
<evidence type="ECO:0000259" key="2">
    <source>
        <dbReference type="PROSITE" id="PS50105"/>
    </source>
</evidence>
<sequence>MASEALASSSSCSELEAGNDSLDMWKTKDVKCWTVEDVKNWLTFQGFKEEAALFSKEEISGEALLAIEKNDIKEIGVKPMGRRIQLMAKIKEIINTQEKEGVISTEVESKLEHSSLKRKITTQDKKKWDAKSKTMYLEKTSFILREAAKAENTPAKRAKKPCSGSSANESTCNTAEQDEPDFGPVDKVNRCKASSSLDDITIKSAAIVVITFLGVNSMQDVTVVKHLYPLAKKLTVKHRSLGKYQLSVKIAKALISQGYIEVKSPVEGGEVNFLNLKREDVMCKKKDQLKSNDPDREESDDNGDTDSITSDSSFSTYSDGF</sequence>
<reference evidence="3 4" key="1">
    <citation type="journal article" date="2018" name="Sci. Rep.">
        <title>Comparative analysis of the Pocillopora damicornis genome highlights role of immune system in coral evolution.</title>
        <authorList>
            <person name="Cunning R."/>
            <person name="Bay R.A."/>
            <person name="Gillette P."/>
            <person name="Baker A.C."/>
            <person name="Traylor-Knowles N."/>
        </authorList>
    </citation>
    <scope>NUCLEOTIDE SEQUENCE [LARGE SCALE GENOMIC DNA]</scope>
    <source>
        <strain evidence="3">RSMAS</strain>
        <tissue evidence="3">Whole animal</tissue>
    </source>
</reference>
<feature type="compositionally biased region" description="Acidic residues" evidence="1">
    <location>
        <begin position="295"/>
        <end position="304"/>
    </location>
</feature>
<dbReference type="PROSITE" id="PS50105">
    <property type="entry name" value="SAM_DOMAIN"/>
    <property type="match status" value="1"/>
</dbReference>
<dbReference type="SUPFAM" id="SSF47769">
    <property type="entry name" value="SAM/Pointed domain"/>
    <property type="match status" value="1"/>
</dbReference>
<dbReference type="Gene3D" id="1.10.150.50">
    <property type="entry name" value="Transcription Factor, Ets-1"/>
    <property type="match status" value="1"/>
</dbReference>
<feature type="region of interest" description="Disordered" evidence="1">
    <location>
        <begin position="153"/>
        <end position="183"/>
    </location>
</feature>
<name>A0A3M6UE40_POCDA</name>
<feature type="compositionally biased region" description="Basic and acidic residues" evidence="1">
    <location>
        <begin position="285"/>
        <end position="294"/>
    </location>
</feature>
<dbReference type="AlphaFoldDB" id="A0A3M6UE40"/>
<feature type="compositionally biased region" description="Polar residues" evidence="1">
    <location>
        <begin position="163"/>
        <end position="175"/>
    </location>
</feature>
<dbReference type="Pfam" id="PF07647">
    <property type="entry name" value="SAM_2"/>
    <property type="match status" value="1"/>
</dbReference>
<protein>
    <recommendedName>
        <fullName evidence="2">SAM domain-containing protein</fullName>
    </recommendedName>
</protein>
<keyword evidence="4" id="KW-1185">Reference proteome</keyword>
<evidence type="ECO:0000313" key="3">
    <source>
        <dbReference type="EMBL" id="RMX51829.1"/>
    </source>
</evidence>
<dbReference type="SMART" id="SM00454">
    <property type="entry name" value="SAM"/>
    <property type="match status" value="1"/>
</dbReference>
<dbReference type="Proteomes" id="UP000275408">
    <property type="component" value="Unassembled WGS sequence"/>
</dbReference>
<dbReference type="EMBL" id="RCHS01001715">
    <property type="protein sequence ID" value="RMX51829.1"/>
    <property type="molecule type" value="Genomic_DNA"/>
</dbReference>